<organism evidence="3">
    <name type="scientific">Pithovirus LCPAC102</name>
    <dbReference type="NCBI Taxonomy" id="2506587"/>
    <lineage>
        <taxon>Viruses</taxon>
        <taxon>Pithoviruses</taxon>
    </lineage>
</organism>
<name>A0A4D5XF94_9VIRU</name>
<dbReference type="PRINTS" id="PR00633">
    <property type="entry name" value="RCCNDNSATION"/>
</dbReference>
<dbReference type="SUPFAM" id="SSF81383">
    <property type="entry name" value="F-box domain"/>
    <property type="match status" value="1"/>
</dbReference>
<evidence type="ECO:0000313" key="3">
    <source>
        <dbReference type="EMBL" id="QBK90262.1"/>
    </source>
</evidence>
<dbReference type="Pfam" id="PF00646">
    <property type="entry name" value="F-box"/>
    <property type="match status" value="1"/>
</dbReference>
<dbReference type="Gene3D" id="2.130.10.30">
    <property type="entry name" value="Regulator of chromosome condensation 1/beta-lactamase-inhibitor protein II"/>
    <property type="match status" value="2"/>
</dbReference>
<dbReference type="InterPro" id="IPR058923">
    <property type="entry name" value="RCC1-like_dom"/>
</dbReference>
<dbReference type="InterPro" id="IPR051709">
    <property type="entry name" value="Ub-ligase/GTPase-reg"/>
</dbReference>
<dbReference type="InterPro" id="IPR009091">
    <property type="entry name" value="RCC1/BLIP-II"/>
</dbReference>
<accession>A0A4D5XF94</accession>
<sequence length="480" mass="55386">MDQIILDQVNLLISYIDQLRLKYKITQIYNVSIIEIIDYMNDQYKVQIKINPSIYLSSYIISNLNEFNSILTNLFNSLDNINIINIETIISNEDIIINVILKVISIFNMPEEMIFHTLINLSYNEIKLFCLVSKEANNVCKSDLFWLQKIKLENNERNEIIPFIKGKMEQMYINYNTLWGFGSDEFGQLGLDDNNDNKKISIKIPFDYKVKSVSCGGLYTIIIDENDDLWSFGFNYNGQLGLDHNIDRKIPTKIEFNYKVKSVSCGDNHTIIIDENNDLWSFGSNKSGQLGLGDNEDRDKPKKLQFNYKVKSVSCGQNHTIIIDENDELWSFGSNKYGQLGLNDYKNRNIPIKILFNYNVKSISCGLIHTIIIDENDKLWSFGRNLYGQLGLGDNDNRNKPTKIPFNYKVKSVSCGNYYTIIIDENNDLWSFGRNIYGQLGLGDHTYNIDMPIKIPFTYKVKSVSCGGVHTIIMDENNEL</sequence>
<keyword evidence="1" id="KW-0677">Repeat</keyword>
<evidence type="ECO:0000256" key="1">
    <source>
        <dbReference type="ARBA" id="ARBA00022737"/>
    </source>
</evidence>
<proteinExistence type="predicted"/>
<dbReference type="PROSITE" id="PS50012">
    <property type="entry name" value="RCC1_3"/>
    <property type="match status" value="6"/>
</dbReference>
<evidence type="ECO:0000259" key="2">
    <source>
        <dbReference type="PROSITE" id="PS50181"/>
    </source>
</evidence>
<dbReference type="PANTHER" id="PTHR45622">
    <property type="entry name" value="UBIQUITIN-PROTEIN LIGASE E3A-RELATED"/>
    <property type="match status" value="1"/>
</dbReference>
<dbReference type="PANTHER" id="PTHR45622:SF44">
    <property type="entry name" value="REGULATOR OF CHROMOSOME CONDENSATION (RCC1) FAMILY PROTEIN"/>
    <property type="match status" value="1"/>
</dbReference>
<dbReference type="PROSITE" id="PS50181">
    <property type="entry name" value="FBOX"/>
    <property type="match status" value="1"/>
</dbReference>
<dbReference type="EMBL" id="MK500471">
    <property type="protein sequence ID" value="QBK90262.1"/>
    <property type="molecule type" value="Genomic_DNA"/>
</dbReference>
<dbReference type="InterPro" id="IPR036047">
    <property type="entry name" value="F-box-like_dom_sf"/>
</dbReference>
<protein>
    <submittedName>
        <fullName evidence="3">F-box and regulator of chromosome condensation repeat protein</fullName>
    </submittedName>
</protein>
<gene>
    <name evidence="3" type="ORF">LCPAC102_01750</name>
</gene>
<dbReference type="InterPro" id="IPR001810">
    <property type="entry name" value="F-box_dom"/>
</dbReference>
<reference evidence="3" key="1">
    <citation type="journal article" date="2019" name="MBio">
        <title>Virus Genomes from Deep Sea Sediments Expand the Ocean Megavirome and Support Independent Origins of Viral Gigantism.</title>
        <authorList>
            <person name="Backstrom D."/>
            <person name="Yutin N."/>
            <person name="Jorgensen S.L."/>
            <person name="Dharamshi J."/>
            <person name="Homa F."/>
            <person name="Zaremba-Niedwiedzka K."/>
            <person name="Spang A."/>
            <person name="Wolf Y.I."/>
            <person name="Koonin E.V."/>
            <person name="Ettema T.J."/>
        </authorList>
    </citation>
    <scope>NUCLEOTIDE SEQUENCE</scope>
</reference>
<dbReference type="InterPro" id="IPR000408">
    <property type="entry name" value="Reg_chr_condens"/>
</dbReference>
<dbReference type="SUPFAM" id="SSF50985">
    <property type="entry name" value="RCC1/BLIP-II"/>
    <property type="match status" value="1"/>
</dbReference>
<feature type="domain" description="F-box" evidence="2">
    <location>
        <begin position="103"/>
        <end position="149"/>
    </location>
</feature>
<dbReference type="Pfam" id="PF25390">
    <property type="entry name" value="WD40_RLD"/>
    <property type="match status" value="1"/>
</dbReference>